<evidence type="ECO:0000313" key="2">
    <source>
        <dbReference type="Proteomes" id="UP000282574"/>
    </source>
</evidence>
<evidence type="ECO:0000313" key="1">
    <source>
        <dbReference type="EMBL" id="RUS94626.1"/>
    </source>
</evidence>
<sequence>MRLYTVDYTLQTGSKNEGGSLGGKQMLLNQEPETTNSIAEIHKKLQDSLVIRWKNFRESKDVKIYEQFFEYLLKAGFDESEYRKIIPNPAYDNAAKLIGKPFLQTASKLGIYFDEIFPGDFAESKELTKGSYEVRKFRLTAYFNHQPLCWFLLSFSHLHNELDFPYPPELKVEKLF</sequence>
<dbReference type="Proteomes" id="UP000282574">
    <property type="component" value="Unassembled WGS sequence"/>
</dbReference>
<reference evidence="1 2" key="1">
    <citation type="journal article" date="2019" name="Genome Biol. Evol.">
        <title>Day and night: Metabolic profiles and evolutionary relationships of six axenic non-marine cyanobacteria.</title>
        <authorList>
            <person name="Will S.E."/>
            <person name="Henke P."/>
            <person name="Boedeker C."/>
            <person name="Huang S."/>
            <person name="Brinkmann H."/>
            <person name="Rohde M."/>
            <person name="Jarek M."/>
            <person name="Friedl T."/>
            <person name="Seufert S."/>
            <person name="Schumacher M."/>
            <person name="Overmann J."/>
            <person name="Neumann-Schaal M."/>
            <person name="Petersen J."/>
        </authorList>
    </citation>
    <scope>NUCLEOTIDE SEQUENCE [LARGE SCALE GENOMIC DNA]</scope>
    <source>
        <strain evidence="1 2">SAG 39.79</strain>
    </source>
</reference>
<keyword evidence="2" id="KW-1185">Reference proteome</keyword>
<dbReference type="RefSeq" id="WP_127025350.1">
    <property type="nucleotide sequence ID" value="NZ_JAVKZF010000009.1"/>
</dbReference>
<proteinExistence type="predicted"/>
<protein>
    <submittedName>
        <fullName evidence="1">Uncharacterized protein</fullName>
    </submittedName>
</protein>
<dbReference type="EMBL" id="RSCK01000206">
    <property type="protein sequence ID" value="RUS94626.1"/>
    <property type="molecule type" value="Genomic_DNA"/>
</dbReference>
<comment type="caution">
    <text evidence="1">The sequence shown here is derived from an EMBL/GenBank/DDBJ whole genome shotgun (WGS) entry which is preliminary data.</text>
</comment>
<gene>
    <name evidence="1" type="ORF">DSM107010_71770</name>
</gene>
<name>A0AB37U7W1_9CYAN</name>
<accession>A0AB37U7W1</accession>
<dbReference type="AlphaFoldDB" id="A0AB37U7W1"/>
<organism evidence="1 2">
    <name type="scientific">Chroococcidiopsis cubana SAG 39.79</name>
    <dbReference type="NCBI Taxonomy" id="388085"/>
    <lineage>
        <taxon>Bacteria</taxon>
        <taxon>Bacillati</taxon>
        <taxon>Cyanobacteriota</taxon>
        <taxon>Cyanophyceae</taxon>
        <taxon>Chroococcidiopsidales</taxon>
        <taxon>Chroococcidiopsidaceae</taxon>
        <taxon>Chroococcidiopsis</taxon>
    </lineage>
</organism>